<dbReference type="InterPro" id="IPR014973">
    <property type="entry name" value="DUF1835"/>
</dbReference>
<dbReference type="Pfam" id="PF08874">
    <property type="entry name" value="DUF1835"/>
    <property type="match status" value="1"/>
</dbReference>
<dbReference type="RefSeq" id="WP_089317749.1">
    <property type="nucleotide sequence ID" value="NZ_FZOQ01000002.1"/>
</dbReference>
<name>A0A239C2X8_9BACT</name>
<feature type="domain" description="DUF1835" evidence="1">
    <location>
        <begin position="8"/>
        <end position="117"/>
    </location>
</feature>
<evidence type="ECO:0000313" key="3">
    <source>
        <dbReference type="Proteomes" id="UP000198432"/>
    </source>
</evidence>
<accession>A0A239C2X8</accession>
<dbReference type="EMBL" id="FZOQ01000002">
    <property type="protein sequence ID" value="SNS13723.1"/>
    <property type="molecule type" value="Genomic_DNA"/>
</dbReference>
<keyword evidence="3" id="KW-1185">Reference proteome</keyword>
<dbReference type="AlphaFoldDB" id="A0A239C2X8"/>
<protein>
    <recommendedName>
        <fullName evidence="1">DUF1835 domain-containing protein</fullName>
    </recommendedName>
</protein>
<dbReference type="OrthoDB" id="127805at2"/>
<evidence type="ECO:0000259" key="1">
    <source>
        <dbReference type="Pfam" id="PF08874"/>
    </source>
</evidence>
<reference evidence="3" key="1">
    <citation type="submission" date="2017-06" db="EMBL/GenBank/DDBJ databases">
        <authorList>
            <person name="Varghese N."/>
            <person name="Submissions S."/>
        </authorList>
    </citation>
    <scope>NUCLEOTIDE SEQUENCE [LARGE SCALE GENOMIC DNA]</scope>
    <source>
        <strain evidence="3">NKM1</strain>
    </source>
</reference>
<dbReference type="Proteomes" id="UP000198432">
    <property type="component" value="Unassembled WGS sequence"/>
</dbReference>
<evidence type="ECO:0000313" key="2">
    <source>
        <dbReference type="EMBL" id="SNS13723.1"/>
    </source>
</evidence>
<organism evidence="2 3">
    <name type="scientific">Pontibacter ummariensis</name>
    <dbReference type="NCBI Taxonomy" id="1610492"/>
    <lineage>
        <taxon>Bacteria</taxon>
        <taxon>Pseudomonadati</taxon>
        <taxon>Bacteroidota</taxon>
        <taxon>Cytophagia</taxon>
        <taxon>Cytophagales</taxon>
        <taxon>Hymenobacteraceae</taxon>
        <taxon>Pontibacter</taxon>
    </lineage>
</organism>
<gene>
    <name evidence="2" type="ORF">SAMN06296052_102279</name>
</gene>
<sequence length="312" mass="35732">MKKLPTLHILNGDETVKAFAEASIPGNTLVWREVLSEGPAVNTIPEKEFWEKRQEFVTNAYPGASEEDYRQKVLEELSKLEGLSAFFEVVLWFDADLMCQLNLLYLLHRLQQNPPSMISVCTPAPETNIAHLSPSKLDELFQKRQQQSAEQLNQAHDLWELYAGPDPLRLQLYLEQFKIILPHMEAALKLHVLRFPDCQTGLSYPEQALLELVNEGANTKELLLQEFWHQLPEYGFGDAQILYLLNRLQPDLIQETAHLRLSFFGDRVLEGIGAFMPKPHWLGGVKVDAHTAWCYNKSTKRLALNGNSTKRK</sequence>
<proteinExistence type="predicted"/>